<dbReference type="GO" id="GO:0009055">
    <property type="term" value="F:electron transfer activity"/>
    <property type="evidence" value="ECO:0007669"/>
    <property type="project" value="InterPro"/>
</dbReference>
<dbReference type="GO" id="GO:0016625">
    <property type="term" value="F:oxidoreductase activity, acting on the aldehyde or oxo group of donors, iron-sulfur protein as acceptor"/>
    <property type="evidence" value="ECO:0007669"/>
    <property type="project" value="InterPro"/>
</dbReference>
<dbReference type="Pfam" id="PF01314">
    <property type="entry name" value="AFOR_C"/>
    <property type="match status" value="1"/>
</dbReference>
<accession>X1IFX5</accession>
<gene>
    <name evidence="2" type="ORF">S03H2_62990</name>
</gene>
<dbReference type="EMBL" id="BARU01040779">
    <property type="protein sequence ID" value="GAH81321.1"/>
    <property type="molecule type" value="Genomic_DNA"/>
</dbReference>
<reference evidence="2" key="1">
    <citation type="journal article" date="2014" name="Front. Microbiol.">
        <title>High frequency of phylogenetically diverse reductive dehalogenase-homologous genes in deep subseafloor sedimentary metagenomes.</title>
        <authorList>
            <person name="Kawai M."/>
            <person name="Futagami T."/>
            <person name="Toyoda A."/>
            <person name="Takaki Y."/>
            <person name="Nishi S."/>
            <person name="Hori S."/>
            <person name="Arai W."/>
            <person name="Tsubouchi T."/>
            <person name="Morono Y."/>
            <person name="Uchiyama I."/>
            <person name="Ito T."/>
            <person name="Fujiyama A."/>
            <person name="Inagaki F."/>
            <person name="Takami H."/>
        </authorList>
    </citation>
    <scope>NUCLEOTIDE SEQUENCE</scope>
    <source>
        <strain evidence="2">Expedition CK06-06</strain>
    </source>
</reference>
<evidence type="ECO:0000313" key="2">
    <source>
        <dbReference type="EMBL" id="GAH81321.1"/>
    </source>
</evidence>
<dbReference type="PANTHER" id="PTHR30038:SF0">
    <property type="entry name" value="TUNGSTEN-CONTAINING ALDEHYDE FERREDOXIN OXIDOREDUCTASE"/>
    <property type="match status" value="1"/>
</dbReference>
<protein>
    <recommendedName>
        <fullName evidence="1">Aldehyde ferredoxin oxidoreductase C-terminal domain-containing protein</fullName>
    </recommendedName>
</protein>
<sequence length="183" mass="20726">PTGADHCHSLHDTEYAAEGSSLEVIKALGILEPLSPLDLSPAKVRMSQYFMNWQHFLNCAHICLIMPFSPSQIAQLVNGATGWNTSVFELMKVGERALALARVFNARESYTAKDDIIPERFYEAFNSGPLKDEKIGREAMHQAIQTYYKMAGWDPERAVPTKEKLQELDLGWVVEELDKTQRR</sequence>
<dbReference type="SUPFAM" id="SSF48310">
    <property type="entry name" value="Aldehyde ferredoxin oxidoreductase, C-terminal domains"/>
    <property type="match status" value="1"/>
</dbReference>
<dbReference type="Gene3D" id="1.10.599.10">
    <property type="entry name" value="Aldehyde Ferredoxin Oxidoreductase Protein, subunit A, domain 3"/>
    <property type="match status" value="1"/>
</dbReference>
<organism evidence="2">
    <name type="scientific">marine sediment metagenome</name>
    <dbReference type="NCBI Taxonomy" id="412755"/>
    <lineage>
        <taxon>unclassified sequences</taxon>
        <taxon>metagenomes</taxon>
        <taxon>ecological metagenomes</taxon>
    </lineage>
</organism>
<dbReference type="InterPro" id="IPR036021">
    <property type="entry name" value="Tungsten_al_ferr_oxy-like_C"/>
</dbReference>
<comment type="caution">
    <text evidence="2">The sequence shown here is derived from an EMBL/GenBank/DDBJ whole genome shotgun (WGS) entry which is preliminary data.</text>
</comment>
<dbReference type="GO" id="GO:0051536">
    <property type="term" value="F:iron-sulfur cluster binding"/>
    <property type="evidence" value="ECO:0007669"/>
    <property type="project" value="InterPro"/>
</dbReference>
<feature type="domain" description="Aldehyde ferredoxin oxidoreductase C-terminal" evidence="1">
    <location>
        <begin position="2"/>
        <end position="170"/>
    </location>
</feature>
<dbReference type="AlphaFoldDB" id="X1IFX5"/>
<evidence type="ECO:0000259" key="1">
    <source>
        <dbReference type="Pfam" id="PF01314"/>
    </source>
</evidence>
<dbReference type="InterPro" id="IPR001203">
    <property type="entry name" value="OxRdtase_Ald_Fedxn_C"/>
</dbReference>
<dbReference type="InterPro" id="IPR051919">
    <property type="entry name" value="W-dependent_AOR"/>
</dbReference>
<dbReference type="PANTHER" id="PTHR30038">
    <property type="entry name" value="ALDEHYDE FERREDOXIN OXIDOREDUCTASE"/>
    <property type="match status" value="1"/>
</dbReference>
<proteinExistence type="predicted"/>
<dbReference type="InterPro" id="IPR013985">
    <property type="entry name" value="Ald_Fedxn_OxRdtase_dom3"/>
</dbReference>
<name>X1IFX5_9ZZZZ</name>
<feature type="non-terminal residue" evidence="2">
    <location>
        <position position="1"/>
    </location>
</feature>